<evidence type="ECO:0000256" key="1">
    <source>
        <dbReference type="SAM" id="Phobius"/>
    </source>
</evidence>
<keyword evidence="1" id="KW-1133">Transmembrane helix</keyword>
<dbReference type="RefSeq" id="WP_184018513.1">
    <property type="nucleotide sequence ID" value="NZ_JACHFD010000009.1"/>
</dbReference>
<keyword evidence="3" id="KW-1185">Reference proteome</keyword>
<feature type="transmembrane region" description="Helical" evidence="1">
    <location>
        <begin position="88"/>
        <end position="111"/>
    </location>
</feature>
<dbReference type="Proteomes" id="UP000557717">
    <property type="component" value="Unassembled WGS sequence"/>
</dbReference>
<dbReference type="EMBL" id="JACHFD010000009">
    <property type="protein sequence ID" value="MBB5351918.1"/>
    <property type="molecule type" value="Genomic_DNA"/>
</dbReference>
<comment type="caution">
    <text evidence="2">The sequence shown here is derived from an EMBL/GenBank/DDBJ whole genome shotgun (WGS) entry which is preliminary data.</text>
</comment>
<organism evidence="2 3">
    <name type="scientific">Haloferula luteola</name>
    <dbReference type="NCBI Taxonomy" id="595692"/>
    <lineage>
        <taxon>Bacteria</taxon>
        <taxon>Pseudomonadati</taxon>
        <taxon>Verrucomicrobiota</taxon>
        <taxon>Verrucomicrobiia</taxon>
        <taxon>Verrucomicrobiales</taxon>
        <taxon>Verrucomicrobiaceae</taxon>
        <taxon>Haloferula</taxon>
    </lineage>
</organism>
<keyword evidence="1" id="KW-0812">Transmembrane</keyword>
<evidence type="ECO:0000313" key="3">
    <source>
        <dbReference type="Proteomes" id="UP000557717"/>
    </source>
</evidence>
<protein>
    <submittedName>
        <fullName evidence="2">Uncharacterized protein</fullName>
    </submittedName>
</protein>
<keyword evidence="1" id="KW-0472">Membrane</keyword>
<accession>A0A840VB59</accession>
<evidence type="ECO:0000313" key="2">
    <source>
        <dbReference type="EMBL" id="MBB5351918.1"/>
    </source>
</evidence>
<dbReference type="AlphaFoldDB" id="A0A840VB59"/>
<gene>
    <name evidence="2" type="ORF">HNR46_002157</name>
</gene>
<name>A0A840VB59_9BACT</name>
<feature type="transmembrane region" description="Helical" evidence="1">
    <location>
        <begin position="117"/>
        <end position="137"/>
    </location>
</feature>
<proteinExistence type="predicted"/>
<sequence>MSQFGFRPHFTLERPGSPAEEQRRLAASLQRLGETFKIKSFPGFLCLRVPPAERHFWSPRLHVSFEPTEQGHTQLDGVYGPNANLWSLFLYGYLLASSAGLFGGALGWAQHALAKPAWGFAILAGALALALGLYLVAQFGQKIAAQQTFRLHQLIEAALKASIPVH</sequence>
<reference evidence="2 3" key="1">
    <citation type="submission" date="2020-08" db="EMBL/GenBank/DDBJ databases">
        <title>Genomic Encyclopedia of Type Strains, Phase IV (KMG-IV): sequencing the most valuable type-strain genomes for metagenomic binning, comparative biology and taxonomic classification.</title>
        <authorList>
            <person name="Goeker M."/>
        </authorList>
    </citation>
    <scope>NUCLEOTIDE SEQUENCE [LARGE SCALE GENOMIC DNA]</scope>
    <source>
        <strain evidence="2 3">YC6886</strain>
    </source>
</reference>